<protein>
    <submittedName>
        <fullName evidence="1">Uncharacterized protein</fullName>
    </submittedName>
</protein>
<keyword evidence="2" id="KW-1185">Reference proteome</keyword>
<organism evidence="1 2">
    <name type="scientific">Plakobranchus ocellatus</name>
    <dbReference type="NCBI Taxonomy" id="259542"/>
    <lineage>
        <taxon>Eukaryota</taxon>
        <taxon>Metazoa</taxon>
        <taxon>Spiralia</taxon>
        <taxon>Lophotrochozoa</taxon>
        <taxon>Mollusca</taxon>
        <taxon>Gastropoda</taxon>
        <taxon>Heterobranchia</taxon>
        <taxon>Euthyneura</taxon>
        <taxon>Panpulmonata</taxon>
        <taxon>Sacoglossa</taxon>
        <taxon>Placobranchoidea</taxon>
        <taxon>Plakobranchidae</taxon>
        <taxon>Plakobranchus</taxon>
    </lineage>
</organism>
<dbReference type="AlphaFoldDB" id="A0AAV4B510"/>
<gene>
    <name evidence="1" type="ORF">PoB_004028400</name>
</gene>
<dbReference type="Proteomes" id="UP000735302">
    <property type="component" value="Unassembled WGS sequence"/>
</dbReference>
<comment type="caution">
    <text evidence="1">The sequence shown here is derived from an EMBL/GenBank/DDBJ whole genome shotgun (WGS) entry which is preliminary data.</text>
</comment>
<accession>A0AAV4B510</accession>
<evidence type="ECO:0000313" key="1">
    <source>
        <dbReference type="EMBL" id="GFO13779.1"/>
    </source>
</evidence>
<dbReference type="EMBL" id="BLXT01004505">
    <property type="protein sequence ID" value="GFO13779.1"/>
    <property type="molecule type" value="Genomic_DNA"/>
</dbReference>
<evidence type="ECO:0000313" key="2">
    <source>
        <dbReference type="Proteomes" id="UP000735302"/>
    </source>
</evidence>
<sequence>MTCPHTKEDDICPHTMLDDICPHTMEDDMPTHTMEDDMSTRNGERHAHTQWKIACAHQPPHSSNSIIYVTVLILLLQKFVCLDHPLRILILFLDHPPKYAYPVPLDIQTPRPST</sequence>
<reference evidence="1 2" key="1">
    <citation type="journal article" date="2021" name="Elife">
        <title>Chloroplast acquisition without the gene transfer in kleptoplastic sea slugs, Plakobranchus ocellatus.</title>
        <authorList>
            <person name="Maeda T."/>
            <person name="Takahashi S."/>
            <person name="Yoshida T."/>
            <person name="Shimamura S."/>
            <person name="Takaki Y."/>
            <person name="Nagai Y."/>
            <person name="Toyoda A."/>
            <person name="Suzuki Y."/>
            <person name="Arimoto A."/>
            <person name="Ishii H."/>
            <person name="Satoh N."/>
            <person name="Nishiyama T."/>
            <person name="Hasebe M."/>
            <person name="Maruyama T."/>
            <person name="Minagawa J."/>
            <person name="Obokata J."/>
            <person name="Shigenobu S."/>
        </authorList>
    </citation>
    <scope>NUCLEOTIDE SEQUENCE [LARGE SCALE GENOMIC DNA]</scope>
</reference>
<name>A0AAV4B510_9GAST</name>
<proteinExistence type="predicted"/>